<keyword evidence="3" id="KW-1185">Reference proteome</keyword>
<dbReference type="Proteomes" id="UP000326509">
    <property type="component" value="Unassembled WGS sequence"/>
</dbReference>
<evidence type="ECO:0000313" key="3">
    <source>
        <dbReference type="Proteomes" id="UP000326509"/>
    </source>
</evidence>
<dbReference type="PANTHER" id="PTHR37947">
    <property type="entry name" value="BLL2462 PROTEIN"/>
    <property type="match status" value="1"/>
</dbReference>
<keyword evidence="1" id="KW-1133">Transmembrane helix</keyword>
<keyword evidence="1" id="KW-0472">Membrane</keyword>
<organism evidence="2 3">
    <name type="scientific">Patiriisocius marinus</name>
    <dbReference type="NCBI Taxonomy" id="1397112"/>
    <lineage>
        <taxon>Bacteria</taxon>
        <taxon>Pseudomonadati</taxon>
        <taxon>Bacteroidota</taxon>
        <taxon>Flavobacteriia</taxon>
        <taxon>Flavobacteriales</taxon>
        <taxon>Flavobacteriaceae</taxon>
        <taxon>Patiriisocius</taxon>
    </lineage>
</organism>
<dbReference type="RefSeq" id="WP_151674946.1">
    <property type="nucleotide sequence ID" value="NZ_BKCG01000008.1"/>
</dbReference>
<dbReference type="SUPFAM" id="SSF53300">
    <property type="entry name" value="vWA-like"/>
    <property type="match status" value="1"/>
</dbReference>
<proteinExistence type="predicted"/>
<dbReference type="InterPro" id="IPR036465">
    <property type="entry name" value="vWFA_dom_sf"/>
</dbReference>
<accession>A0A5J4J0X4</accession>
<dbReference type="OrthoDB" id="9763076at2"/>
<feature type="transmembrane region" description="Helical" evidence="1">
    <location>
        <begin position="36"/>
        <end position="54"/>
    </location>
</feature>
<comment type="caution">
    <text evidence="2">The sequence shown here is derived from an EMBL/GenBank/DDBJ whole genome shotgun (WGS) entry which is preliminary data.</text>
</comment>
<dbReference type="PANTHER" id="PTHR37947:SF1">
    <property type="entry name" value="BLL2462 PROTEIN"/>
    <property type="match status" value="1"/>
</dbReference>
<evidence type="ECO:0008006" key="4">
    <source>
        <dbReference type="Google" id="ProtNLM"/>
    </source>
</evidence>
<reference evidence="2 3" key="1">
    <citation type="submission" date="2019-08" db="EMBL/GenBank/DDBJ databases">
        <title>Draft genome sequence of Ulvibacter marinus type strain NBRC 109484.</title>
        <authorList>
            <person name="Kawano K."/>
            <person name="Ushijima N."/>
            <person name="Kihara M."/>
            <person name="Itoh H."/>
        </authorList>
    </citation>
    <scope>NUCLEOTIDE SEQUENCE [LARGE SCALE GENOMIC DNA]</scope>
    <source>
        <strain evidence="2 3">NBRC 109484</strain>
    </source>
</reference>
<protein>
    <recommendedName>
        <fullName evidence="4">VWA domain-containing protein</fullName>
    </recommendedName>
</protein>
<name>A0A5J4J0X4_9FLAO</name>
<keyword evidence="1" id="KW-0812">Transmembrane</keyword>
<evidence type="ECO:0000313" key="2">
    <source>
        <dbReference type="EMBL" id="GER60512.1"/>
    </source>
</evidence>
<dbReference type="EMBL" id="BKCG01000008">
    <property type="protein sequence ID" value="GER60512.1"/>
    <property type="molecule type" value="Genomic_DNA"/>
</dbReference>
<sequence length="677" mass="76492">MTPETILYIIIAAIISIIAAGFMYGYKTKYTGNLRWLFGILRFLSLFALLILLINPQLKTESYTTERPQLPILVDNSTSIKELNQKDALSLAIDKIKSNEALNEKFDISYYSFGNGFSTLDTLTNTESNSNIAAAFKSIKELYSNLKSPVVMLTDGNQTIGSDYEFSSTLLSHPIYPVILGDSTKYTDLKIEQLNTNRYAFLKNQFPVEAIIVYSGTGSVNSQFVISQGNRVVYREILSFTNQDNTKTVSTIVPATAVGLQRYTATVKPLSDEKNTVNNNKRFGVEVIDQATNVLIVSDVLHPDLGMLKKSIATNEQRTVTYLKPEEAASVVNDYQLVILYQPIRKFSSVFQELEKLNKNSFVITGTQTDWVFLNSIQSRFSKDVVNQNEDVSASLNLNYGTFSIDDIGFSELPPLTTYFGELSIAVPHEIILDQTIDGIASDSPMLVTMEQGTSRHAIWDAEGLWKWRAQSYLNDKSFEDFDQFIAKMVQYLASNKRRSRLEVSSETFYYNNRPLKISAQYFDKNFVFDNSASVSISVVNNQTKERLVFPLLLRNNYYQVDLSNLDAGTYSYTVSVKDEEIARSGSFTILEFNVEQQFLNANISKLNRVAEKSSGVAYFPTQIDELINSLVESDAYVAVQKSEEKVVPLIDWKYLLGLIILLLSIEWFIRKFNGLI</sequence>
<feature type="transmembrane region" description="Helical" evidence="1">
    <location>
        <begin position="6"/>
        <end position="24"/>
    </location>
</feature>
<dbReference type="AlphaFoldDB" id="A0A5J4J0X4"/>
<evidence type="ECO:0000256" key="1">
    <source>
        <dbReference type="SAM" id="Phobius"/>
    </source>
</evidence>
<gene>
    <name evidence="2" type="ORF">ULMA_26200</name>
</gene>